<sequence length="461" mass="49863">MAKMSSRCRRSRLPSSLPQAPLPSASASTATASSIVLIVGFLFGATAFTAFPNNPLRTVSYQRWLSSERINSGNRALFSSVGDNGGSGGGDDKDDNDLGDFLDPMKKPDSEDMKRAREYMSETKLPISFDDITGVAEEVPDEESVSSDAKLSPESSSMIKSSNATSSALFGGSDQGKGPSPSLLAKNPYMQVVSKISPSDLIAKFTAESDPRVQEAVRTTILGLIGSLPKLAFETTSVITGQRLASLMFQLQMTGYMFKNAEYRLSMSQSLGMSSNLLLAGVEDEDDPLMSGKIKGKLKIKYGKKNKATEDSADEKTEDDMEIEVDAAAYMSELRDEVSRLKEELTTAKESKDEALQKDLLLYIRTLPAQELKSLTNTMSQDVLVCMKGLVQAVLAGIGDGKIGPDTVTEQSGEAMAQLCMWQLAVGYNLRELEVREEMKNNINALMGGASEDDFEPGAFE</sequence>
<feature type="compositionally biased region" description="Basic residues" evidence="2">
    <location>
        <begin position="1"/>
        <end position="12"/>
    </location>
</feature>
<dbReference type="AlphaFoldDB" id="A0A7S0Y8J1"/>
<feature type="compositionally biased region" description="Basic and acidic residues" evidence="2">
    <location>
        <begin position="103"/>
        <end position="113"/>
    </location>
</feature>
<evidence type="ECO:0000256" key="2">
    <source>
        <dbReference type="SAM" id="MobiDB-lite"/>
    </source>
</evidence>
<feature type="compositionally biased region" description="Low complexity" evidence="2">
    <location>
        <begin position="13"/>
        <end position="25"/>
    </location>
</feature>
<reference evidence="3" key="1">
    <citation type="submission" date="2021-01" db="EMBL/GenBank/DDBJ databases">
        <authorList>
            <person name="Corre E."/>
            <person name="Pelletier E."/>
            <person name="Niang G."/>
            <person name="Scheremetjew M."/>
            <person name="Finn R."/>
            <person name="Kale V."/>
            <person name="Holt S."/>
            <person name="Cochrane G."/>
            <person name="Meng A."/>
            <person name="Brown T."/>
            <person name="Cohen L."/>
        </authorList>
    </citation>
    <scope>NUCLEOTIDE SEQUENCE</scope>
    <source>
        <strain evidence="3">UNC1205</strain>
    </source>
</reference>
<dbReference type="PANTHER" id="PTHR33598:SF4">
    <property type="entry name" value="OS02G0833400 PROTEIN"/>
    <property type="match status" value="1"/>
</dbReference>
<feature type="region of interest" description="Disordered" evidence="2">
    <location>
        <begin position="1"/>
        <end position="25"/>
    </location>
</feature>
<dbReference type="EMBL" id="HBFL01003639">
    <property type="protein sequence ID" value="CAD8762551.1"/>
    <property type="molecule type" value="Transcribed_RNA"/>
</dbReference>
<accession>A0A7S0Y8J1</accession>
<proteinExistence type="predicted"/>
<feature type="region of interest" description="Disordered" evidence="2">
    <location>
        <begin position="137"/>
        <end position="180"/>
    </location>
</feature>
<keyword evidence="1" id="KW-0175">Coiled coil</keyword>
<feature type="coiled-coil region" evidence="1">
    <location>
        <begin position="331"/>
        <end position="358"/>
    </location>
</feature>
<dbReference type="PANTHER" id="PTHR33598">
    <property type="entry name" value="OS02G0833400 PROTEIN"/>
    <property type="match status" value="1"/>
</dbReference>
<dbReference type="Pfam" id="PF05542">
    <property type="entry name" value="DUF760"/>
    <property type="match status" value="2"/>
</dbReference>
<name>A0A7S0Y8J1_9STRA</name>
<organism evidence="3">
    <name type="scientific">Pseudo-nitzschia delicatissima</name>
    <dbReference type="NCBI Taxonomy" id="44447"/>
    <lineage>
        <taxon>Eukaryota</taxon>
        <taxon>Sar</taxon>
        <taxon>Stramenopiles</taxon>
        <taxon>Ochrophyta</taxon>
        <taxon>Bacillariophyta</taxon>
        <taxon>Bacillariophyceae</taxon>
        <taxon>Bacillariophycidae</taxon>
        <taxon>Bacillariales</taxon>
        <taxon>Bacillariaceae</taxon>
        <taxon>Pseudo-nitzschia</taxon>
    </lineage>
</organism>
<gene>
    <name evidence="3" type="ORF">PDEL1432_LOCUS2591</name>
</gene>
<feature type="compositionally biased region" description="Polar residues" evidence="2">
    <location>
        <begin position="153"/>
        <end position="168"/>
    </location>
</feature>
<dbReference type="InterPro" id="IPR008479">
    <property type="entry name" value="DUF760"/>
</dbReference>
<protein>
    <submittedName>
        <fullName evidence="3">Uncharacterized protein</fullName>
    </submittedName>
</protein>
<evidence type="ECO:0000313" key="3">
    <source>
        <dbReference type="EMBL" id="CAD8762551.1"/>
    </source>
</evidence>
<feature type="region of interest" description="Disordered" evidence="2">
    <location>
        <begin position="75"/>
        <end position="113"/>
    </location>
</feature>
<evidence type="ECO:0000256" key="1">
    <source>
        <dbReference type="SAM" id="Coils"/>
    </source>
</evidence>